<feature type="region of interest" description="Disordered" evidence="1">
    <location>
        <begin position="111"/>
        <end position="144"/>
    </location>
</feature>
<dbReference type="PANTHER" id="PTHR34460:SF2">
    <property type="entry name" value="OS04G0405500 PROTEIN"/>
    <property type="match status" value="1"/>
</dbReference>
<accession>A0ABQ4XM83</accession>
<proteinExistence type="predicted"/>
<comment type="caution">
    <text evidence="2">The sequence shown here is derived from an EMBL/GenBank/DDBJ whole genome shotgun (WGS) entry which is preliminary data.</text>
</comment>
<dbReference type="Proteomes" id="UP001151760">
    <property type="component" value="Unassembled WGS sequence"/>
</dbReference>
<organism evidence="2 3">
    <name type="scientific">Tanacetum coccineum</name>
    <dbReference type="NCBI Taxonomy" id="301880"/>
    <lineage>
        <taxon>Eukaryota</taxon>
        <taxon>Viridiplantae</taxon>
        <taxon>Streptophyta</taxon>
        <taxon>Embryophyta</taxon>
        <taxon>Tracheophyta</taxon>
        <taxon>Spermatophyta</taxon>
        <taxon>Magnoliopsida</taxon>
        <taxon>eudicotyledons</taxon>
        <taxon>Gunneridae</taxon>
        <taxon>Pentapetalae</taxon>
        <taxon>asterids</taxon>
        <taxon>campanulids</taxon>
        <taxon>Asterales</taxon>
        <taxon>Asteraceae</taxon>
        <taxon>Asteroideae</taxon>
        <taxon>Anthemideae</taxon>
        <taxon>Anthemidinae</taxon>
        <taxon>Tanacetum</taxon>
    </lineage>
</organism>
<dbReference type="EMBL" id="BQNB010009624">
    <property type="protein sequence ID" value="GJS66080.1"/>
    <property type="molecule type" value="Genomic_DNA"/>
</dbReference>
<evidence type="ECO:0000313" key="3">
    <source>
        <dbReference type="Proteomes" id="UP001151760"/>
    </source>
</evidence>
<dbReference type="PANTHER" id="PTHR34460">
    <property type="entry name" value="VITELLOGENIN-LIKE PROTEIN"/>
    <property type="match status" value="1"/>
</dbReference>
<reference evidence="2" key="2">
    <citation type="submission" date="2022-01" db="EMBL/GenBank/DDBJ databases">
        <authorList>
            <person name="Yamashiro T."/>
            <person name="Shiraishi A."/>
            <person name="Satake H."/>
            <person name="Nakayama K."/>
        </authorList>
    </citation>
    <scope>NUCLEOTIDE SEQUENCE</scope>
</reference>
<evidence type="ECO:0000256" key="1">
    <source>
        <dbReference type="SAM" id="MobiDB-lite"/>
    </source>
</evidence>
<evidence type="ECO:0000313" key="2">
    <source>
        <dbReference type="EMBL" id="GJS66080.1"/>
    </source>
</evidence>
<gene>
    <name evidence="2" type="ORF">Tco_0680644</name>
</gene>
<feature type="compositionally biased region" description="Basic residues" evidence="1">
    <location>
        <begin position="111"/>
        <end position="133"/>
    </location>
</feature>
<sequence length="362" mass="39453">MEALQDDDSGMICTEHPFKNTTPAGGICAFCLQEKLGKLVSSSFPITVFPSSSSSSPSFRSDTTTNVSTTITTVAAPNPTNPSSNDCHYINQQHPNKSRILYLLTQKKKKKSHDHINLKRSKSTATPLRRHAPGHAPHYMEGEEGLSGSNKRGFWSFLYMQKHAKRGISSNMLSGSQRSKENEMIIVEENDSPRQPSFDRKVSRSRSVGCGSRSFSGDFFERISTGFGDCTLRRVESNREGKKGHNLRAVGHDGACMKERVRCGGLFSGFMITSSSSSSSSSSYWVASNPNDVIGGNMNGKMTSAGMGMTSAHGRSKSWGWALASPMRAFSKTSTRKEGSNNNNKNQTPNLSAIPSLLSVRS</sequence>
<feature type="region of interest" description="Disordered" evidence="1">
    <location>
        <begin position="330"/>
        <end position="362"/>
    </location>
</feature>
<name>A0ABQ4XM83_9ASTR</name>
<keyword evidence="3" id="KW-1185">Reference proteome</keyword>
<reference evidence="2" key="1">
    <citation type="journal article" date="2022" name="Int. J. Mol. Sci.">
        <title>Draft Genome of Tanacetum Coccineum: Genomic Comparison of Closely Related Tanacetum-Family Plants.</title>
        <authorList>
            <person name="Yamashiro T."/>
            <person name="Shiraishi A."/>
            <person name="Nakayama K."/>
            <person name="Satake H."/>
        </authorList>
    </citation>
    <scope>NUCLEOTIDE SEQUENCE</scope>
</reference>
<feature type="compositionally biased region" description="Polar residues" evidence="1">
    <location>
        <begin position="340"/>
        <end position="362"/>
    </location>
</feature>
<protein>
    <submittedName>
        <fullName evidence="2">Uncharacterized protein</fullName>
    </submittedName>
</protein>